<proteinExistence type="predicted"/>
<gene>
    <name evidence="2" type="ORF">SAMN05216387_10756</name>
</gene>
<evidence type="ECO:0000313" key="3">
    <source>
        <dbReference type="Proteomes" id="UP000198620"/>
    </source>
</evidence>
<evidence type="ECO:0008006" key="4">
    <source>
        <dbReference type="Google" id="ProtNLM"/>
    </source>
</evidence>
<dbReference type="PROSITE" id="PS51257">
    <property type="entry name" value="PROKAR_LIPOPROTEIN"/>
    <property type="match status" value="1"/>
</dbReference>
<evidence type="ECO:0000256" key="1">
    <source>
        <dbReference type="SAM" id="MobiDB-lite"/>
    </source>
</evidence>
<dbReference type="STRING" id="1233.SAMN05216387_10756"/>
<evidence type="ECO:0000313" key="2">
    <source>
        <dbReference type="EMBL" id="SEL24115.1"/>
    </source>
</evidence>
<keyword evidence="3" id="KW-1185">Reference proteome</keyword>
<reference evidence="2 3" key="1">
    <citation type="submission" date="2016-10" db="EMBL/GenBank/DDBJ databases">
        <authorList>
            <person name="de Groot N.N."/>
        </authorList>
    </citation>
    <scope>NUCLEOTIDE SEQUENCE [LARGE SCALE GENOMIC DNA]</scope>
    <source>
        <strain evidence="2 3">Nv1</strain>
    </source>
</reference>
<dbReference type="OrthoDB" id="8541803at2"/>
<protein>
    <recommendedName>
        <fullName evidence="4">Adhesin</fullName>
    </recommendedName>
</protein>
<accession>A0A1H7NMA1</accession>
<dbReference type="AlphaFoldDB" id="A0A1H7NMA1"/>
<organism evidence="2 3">
    <name type="scientific">Nitrosovibrio tenuis</name>
    <dbReference type="NCBI Taxonomy" id="1233"/>
    <lineage>
        <taxon>Bacteria</taxon>
        <taxon>Pseudomonadati</taxon>
        <taxon>Pseudomonadota</taxon>
        <taxon>Betaproteobacteria</taxon>
        <taxon>Nitrosomonadales</taxon>
        <taxon>Nitrosomonadaceae</taxon>
        <taxon>Nitrosovibrio</taxon>
    </lineage>
</organism>
<feature type="compositionally biased region" description="Low complexity" evidence="1">
    <location>
        <begin position="31"/>
        <end position="47"/>
    </location>
</feature>
<name>A0A1H7NMA1_9PROT</name>
<dbReference type="Proteomes" id="UP000198620">
    <property type="component" value="Unassembled WGS sequence"/>
</dbReference>
<dbReference type="RefSeq" id="WP_090828848.1">
    <property type="nucleotide sequence ID" value="NZ_FOBH01000007.1"/>
</dbReference>
<dbReference type="EMBL" id="FOBH01000007">
    <property type="protein sequence ID" value="SEL24115.1"/>
    <property type="molecule type" value="Genomic_DNA"/>
</dbReference>
<sequence>MKFSQKERNINWAPLLPLAFVLGLASCGDGKGPSSSGGSSSSASSGGKAEKGPTTGRLLDTAVGGVAYAASSGATGTTDEKGIFKYSHGDTVEFKLGSLILGKPKGAAIVTPMELAGESSARLHNLLILFQSLDADGNPENGIAIPPSAAAAVSASINLDSDPAEFSASAELQKAREAGGVAGPAKTQAQADAHFLSQGISLLSTNIWVKHDGAAASVIRASAGKGGEYLEGEATPDDSCDANRVCGGNLVSKAGVEYGAASVSEFDTRGFKFIGKPEIDTNLQAGLSHPRPTWRLRTDGSDLIASDIVTVQRERKQASLFGELFHIAGTLEISSSKEPIKTEVKESRYSRMENDPKGIVGAWASDPAVIKTPTYFFFSNGKFMMVDPIGDAEGAGHASCGGPGIEFSSYSYDTGSKALTFKGFTYDTNGCAGFSDNGAASVDISADGNTATLNKTDKSTLTLYRVSK</sequence>
<feature type="region of interest" description="Disordered" evidence="1">
    <location>
        <begin position="31"/>
        <end position="56"/>
    </location>
</feature>